<dbReference type="Gene3D" id="3.30.450.380">
    <property type="match status" value="1"/>
</dbReference>
<proteinExistence type="inferred from homology"/>
<sequence length="386" mass="41043">MVSVKAGLIESLRQALATQPELAADPAAMARKIREEAGVVSDHEVLALLRQLRHDTTGAGPLEAVLALPGVTDVVVNGPKDVFFDRGRGLERSSVAFSSEAEVRRLATRLAVSCGSRLDDAQPFADARFPRPDGSSLRLHAVLSPPADGGTCLSLRVLRQASTSFDDLCANGTVAPEIEQVLRDVVARRESFLVLGGTGSGKTTLLSAMLSEVDDSQRLVVIEDTPELRPAHPHVVGLVARRANAEGGGEITMSQLLRQALRMRPDRIVVGEIRGAEVCDLLAALNTGHDGGAGTIHANSLYEVPARMEALAALGGLDRAALHSQLASAVGVVVSMHRGRDGVRRVEQIGLLRGNPVVAHEVWSRQRGPGELWEEFLAGLGRRDVA</sequence>
<dbReference type="Proteomes" id="UP000296352">
    <property type="component" value="Chromosome"/>
</dbReference>
<dbReference type="PANTHER" id="PTHR30486:SF6">
    <property type="entry name" value="TYPE IV PILUS RETRACTATION ATPASE PILT"/>
    <property type="match status" value="1"/>
</dbReference>
<dbReference type="AlphaFoldDB" id="A0A4P7QDT4"/>
<dbReference type="InterPro" id="IPR022399">
    <property type="entry name" value="TadA-like_ATPase"/>
</dbReference>
<reference evidence="3 4" key="1">
    <citation type="submission" date="2019-04" db="EMBL/GenBank/DDBJ databases">
        <title>Corynebacterium endometrii sp. nov., isolated from the uterus of a cow with endometritis.</title>
        <authorList>
            <person name="Ballas P."/>
            <person name="Ruckert C."/>
            <person name="Wagener K."/>
            <person name="Drillich M."/>
            <person name="Kaempfer P."/>
            <person name="Busse H.-J."/>
            <person name="Ehling-Schulz M."/>
        </authorList>
    </citation>
    <scope>NUCLEOTIDE SEQUENCE [LARGE SCALE GENOMIC DNA]</scope>
    <source>
        <strain evidence="3 4">LMM-1653</strain>
    </source>
</reference>
<dbReference type="InterPro" id="IPR050921">
    <property type="entry name" value="T4SS_GSP_E_ATPase"/>
</dbReference>
<name>A0A4P7QDT4_9CORY</name>
<dbReference type="InterPro" id="IPR001482">
    <property type="entry name" value="T2SS/T4SS_dom"/>
</dbReference>
<dbReference type="NCBIfam" id="TIGR03819">
    <property type="entry name" value="heli_sec_ATPase"/>
    <property type="match status" value="1"/>
</dbReference>
<dbReference type="Pfam" id="PF00437">
    <property type="entry name" value="T2SSE"/>
    <property type="match status" value="1"/>
</dbReference>
<protein>
    <submittedName>
        <fullName evidence="3">Conjugal transfer protein</fullName>
    </submittedName>
</protein>
<organism evidence="3 4">
    <name type="scientific">Corynebacterium endometrii</name>
    <dbReference type="NCBI Taxonomy" id="2488819"/>
    <lineage>
        <taxon>Bacteria</taxon>
        <taxon>Bacillati</taxon>
        <taxon>Actinomycetota</taxon>
        <taxon>Actinomycetes</taxon>
        <taxon>Mycobacteriales</taxon>
        <taxon>Corynebacteriaceae</taxon>
        <taxon>Corynebacterium</taxon>
    </lineage>
</organism>
<accession>A0A4P7QDT4</accession>
<evidence type="ECO:0000313" key="4">
    <source>
        <dbReference type="Proteomes" id="UP000296352"/>
    </source>
</evidence>
<dbReference type="Gene3D" id="3.40.50.300">
    <property type="entry name" value="P-loop containing nucleotide triphosphate hydrolases"/>
    <property type="match status" value="1"/>
</dbReference>
<dbReference type="SUPFAM" id="SSF52540">
    <property type="entry name" value="P-loop containing nucleoside triphosphate hydrolases"/>
    <property type="match status" value="1"/>
</dbReference>
<dbReference type="CDD" id="cd01130">
    <property type="entry name" value="VirB11-like_ATPase"/>
    <property type="match status" value="1"/>
</dbReference>
<evidence type="ECO:0000259" key="2">
    <source>
        <dbReference type="Pfam" id="PF00437"/>
    </source>
</evidence>
<dbReference type="InterPro" id="IPR027417">
    <property type="entry name" value="P-loop_NTPase"/>
</dbReference>
<comment type="similarity">
    <text evidence="1">Belongs to the GSP E family.</text>
</comment>
<dbReference type="GO" id="GO:0016887">
    <property type="term" value="F:ATP hydrolysis activity"/>
    <property type="evidence" value="ECO:0007669"/>
    <property type="project" value="InterPro"/>
</dbReference>
<gene>
    <name evidence="3" type="ORF">CENDO_01200</name>
</gene>
<dbReference type="EMBL" id="CP039247">
    <property type="protein sequence ID" value="QCB27543.1"/>
    <property type="molecule type" value="Genomic_DNA"/>
</dbReference>
<feature type="domain" description="Bacterial type II secretion system protein E" evidence="2">
    <location>
        <begin position="57"/>
        <end position="335"/>
    </location>
</feature>
<evidence type="ECO:0000256" key="1">
    <source>
        <dbReference type="ARBA" id="ARBA00006611"/>
    </source>
</evidence>
<keyword evidence="4" id="KW-1185">Reference proteome</keyword>
<dbReference type="PANTHER" id="PTHR30486">
    <property type="entry name" value="TWITCHING MOTILITY PROTEIN PILT"/>
    <property type="match status" value="1"/>
</dbReference>
<dbReference type="KEGG" id="cee:CENDO_01200"/>
<evidence type="ECO:0000313" key="3">
    <source>
        <dbReference type="EMBL" id="QCB27543.1"/>
    </source>
</evidence>